<dbReference type="Proteomes" id="UP001652582">
    <property type="component" value="Chromosome Z"/>
</dbReference>
<organism evidence="9 10">
    <name type="scientific">Bicyclus anynana</name>
    <name type="common">Squinting bush brown butterfly</name>
    <dbReference type="NCBI Taxonomy" id="110368"/>
    <lineage>
        <taxon>Eukaryota</taxon>
        <taxon>Metazoa</taxon>
        <taxon>Ecdysozoa</taxon>
        <taxon>Arthropoda</taxon>
        <taxon>Hexapoda</taxon>
        <taxon>Insecta</taxon>
        <taxon>Pterygota</taxon>
        <taxon>Neoptera</taxon>
        <taxon>Endopterygota</taxon>
        <taxon>Lepidoptera</taxon>
        <taxon>Glossata</taxon>
        <taxon>Ditrysia</taxon>
        <taxon>Papilionoidea</taxon>
        <taxon>Nymphalidae</taxon>
        <taxon>Satyrinae</taxon>
        <taxon>Satyrini</taxon>
        <taxon>Mycalesina</taxon>
        <taxon>Bicyclus</taxon>
    </lineage>
</organism>
<dbReference type="Pfam" id="PF00153">
    <property type="entry name" value="Mito_carr"/>
    <property type="match status" value="3"/>
</dbReference>
<evidence type="ECO:0000313" key="9">
    <source>
        <dbReference type="Proteomes" id="UP001652582"/>
    </source>
</evidence>
<gene>
    <name evidence="10" type="primary">LOC112048425</name>
</gene>
<feature type="repeat" description="Solcar" evidence="7">
    <location>
        <begin position="10"/>
        <end position="98"/>
    </location>
</feature>
<protein>
    <submittedName>
        <fullName evidence="10">Mitochondrial thiamine pyrophosphate carrier-like</fullName>
    </submittedName>
</protein>
<comment type="similarity">
    <text evidence="2 8">Belongs to the mitochondrial carrier (TC 2.A.29) family.</text>
</comment>
<keyword evidence="3 8" id="KW-0813">Transport</keyword>
<evidence type="ECO:0000256" key="2">
    <source>
        <dbReference type="ARBA" id="ARBA00006375"/>
    </source>
</evidence>
<keyword evidence="4 7" id="KW-0812">Transmembrane</keyword>
<dbReference type="RefSeq" id="XP_052746745.1">
    <property type="nucleotide sequence ID" value="XM_052890785.1"/>
</dbReference>
<feature type="repeat" description="Solcar" evidence="7">
    <location>
        <begin position="216"/>
        <end position="332"/>
    </location>
</feature>
<dbReference type="Gene3D" id="1.50.40.10">
    <property type="entry name" value="Mitochondrial carrier domain"/>
    <property type="match status" value="1"/>
</dbReference>
<evidence type="ECO:0000256" key="6">
    <source>
        <dbReference type="ARBA" id="ARBA00023136"/>
    </source>
</evidence>
<evidence type="ECO:0000256" key="1">
    <source>
        <dbReference type="ARBA" id="ARBA00004141"/>
    </source>
</evidence>
<dbReference type="PROSITE" id="PS50920">
    <property type="entry name" value="SOLCAR"/>
    <property type="match status" value="3"/>
</dbReference>
<sequence>MVGYHKEDTLTPSQKLYAGISAGFVTRFVTQPLDVLKIKIQLLKRTPETKNYTLSSMAKKMMHEEGITAFWHGHVLGQMHSILSSTSQFFVYEMTTKLIFSYSIDPKYKTFLEFLCGIAAGTCCATLVTPLEVIRVRQMLVKEQYGGLFQGGKRVYAAGGIPAFFEGWTASVLMLGPQVGITFSVFSILQPMILNYLYKCNGECTHPKANAHRPEHIVLASSVAGSISGTVSKVATYPLDLAKRRLQIAVVMSEYFGLISIFFFQSHKSEDKIQTPSTSKHLIRCTNLIQCVTNTVKKEGFFGLYRGLLVTLYKAQATNIVMFTTYESVCFLLRK</sequence>
<dbReference type="SUPFAM" id="SSF103506">
    <property type="entry name" value="Mitochondrial carrier"/>
    <property type="match status" value="1"/>
</dbReference>
<name>A0ABM3M738_BICAN</name>
<accession>A0ABM3M738</accession>
<keyword evidence="9" id="KW-1185">Reference proteome</keyword>
<comment type="subcellular location">
    <subcellularLocation>
        <location evidence="1">Membrane</location>
        <topology evidence="1">Multi-pass membrane protein</topology>
    </subcellularLocation>
</comment>
<evidence type="ECO:0000256" key="4">
    <source>
        <dbReference type="ARBA" id="ARBA00022692"/>
    </source>
</evidence>
<reference evidence="10" key="1">
    <citation type="submission" date="2025-08" db="UniProtKB">
        <authorList>
            <consortium name="RefSeq"/>
        </authorList>
    </citation>
    <scope>IDENTIFICATION</scope>
</reference>
<dbReference type="PRINTS" id="PR00926">
    <property type="entry name" value="MITOCARRIER"/>
</dbReference>
<evidence type="ECO:0000313" key="10">
    <source>
        <dbReference type="RefSeq" id="XP_052746745.1"/>
    </source>
</evidence>
<dbReference type="InterPro" id="IPR023395">
    <property type="entry name" value="MCP_dom_sf"/>
</dbReference>
<dbReference type="InterPro" id="IPR018108">
    <property type="entry name" value="MCP_transmembrane"/>
</dbReference>
<dbReference type="InterPro" id="IPR002067">
    <property type="entry name" value="MCP"/>
</dbReference>
<dbReference type="PANTHER" id="PTHR24089">
    <property type="entry name" value="SOLUTE CARRIER FAMILY 25"/>
    <property type="match status" value="1"/>
</dbReference>
<dbReference type="GeneID" id="112048425"/>
<evidence type="ECO:0000256" key="7">
    <source>
        <dbReference type="PROSITE-ProRule" id="PRU00282"/>
    </source>
</evidence>
<evidence type="ECO:0000256" key="8">
    <source>
        <dbReference type="RuleBase" id="RU000488"/>
    </source>
</evidence>
<proteinExistence type="inferred from homology"/>
<keyword evidence="6 7" id="KW-0472">Membrane</keyword>
<evidence type="ECO:0000256" key="3">
    <source>
        <dbReference type="ARBA" id="ARBA00022448"/>
    </source>
</evidence>
<evidence type="ECO:0000256" key="5">
    <source>
        <dbReference type="ARBA" id="ARBA00022737"/>
    </source>
</evidence>
<keyword evidence="5" id="KW-0677">Repeat</keyword>
<feature type="repeat" description="Solcar" evidence="7">
    <location>
        <begin position="108"/>
        <end position="192"/>
    </location>
</feature>